<evidence type="ECO:0000313" key="5">
    <source>
        <dbReference type="Proteomes" id="UP000242180"/>
    </source>
</evidence>
<dbReference type="OrthoDB" id="6513151at2759"/>
<dbReference type="EMBL" id="MCGN01000004">
    <property type="protein sequence ID" value="ORY97764.1"/>
    <property type="molecule type" value="Genomic_DNA"/>
</dbReference>
<keyword evidence="2" id="KW-0067">ATP-binding</keyword>
<dbReference type="FunCoup" id="A0A1X2HFN4">
    <property type="interactions" value="408"/>
</dbReference>
<dbReference type="PROSITE" id="PS00108">
    <property type="entry name" value="PROTEIN_KINASE_ST"/>
    <property type="match status" value="1"/>
</dbReference>
<feature type="non-terminal residue" evidence="4">
    <location>
        <position position="1"/>
    </location>
</feature>
<dbReference type="STRING" id="13706.A0A1X2HFN4"/>
<evidence type="ECO:0000256" key="1">
    <source>
        <dbReference type="ARBA" id="ARBA00022741"/>
    </source>
</evidence>
<reference evidence="4 5" key="1">
    <citation type="submission" date="2016-07" db="EMBL/GenBank/DDBJ databases">
        <title>Pervasive Adenine N6-methylation of Active Genes in Fungi.</title>
        <authorList>
            <consortium name="DOE Joint Genome Institute"/>
            <person name="Mondo S.J."/>
            <person name="Dannebaum R.O."/>
            <person name="Kuo R.C."/>
            <person name="Labutti K."/>
            <person name="Haridas S."/>
            <person name="Kuo A."/>
            <person name="Salamov A."/>
            <person name="Ahrendt S.R."/>
            <person name="Lipzen A."/>
            <person name="Sullivan W."/>
            <person name="Andreopoulos W.B."/>
            <person name="Clum A."/>
            <person name="Lindquist E."/>
            <person name="Daum C."/>
            <person name="Ramamoorthy G.K."/>
            <person name="Gryganskyi A."/>
            <person name="Culley D."/>
            <person name="Magnuson J.K."/>
            <person name="James T.Y."/>
            <person name="O'Malley M.A."/>
            <person name="Stajich J.E."/>
            <person name="Spatafora J.W."/>
            <person name="Visel A."/>
            <person name="Grigoriev I.V."/>
        </authorList>
    </citation>
    <scope>NUCLEOTIDE SEQUENCE [LARGE SCALE GENOMIC DNA]</scope>
    <source>
        <strain evidence="4 5">NRRL 2496</strain>
    </source>
</reference>
<evidence type="ECO:0000259" key="3">
    <source>
        <dbReference type="PROSITE" id="PS50011"/>
    </source>
</evidence>
<dbReference type="AlphaFoldDB" id="A0A1X2HFN4"/>
<keyword evidence="4" id="KW-0418">Kinase</keyword>
<dbReference type="OMA" id="YTHLAST"/>
<name>A0A1X2HFN4_SYNRA</name>
<keyword evidence="5" id="KW-1185">Reference proteome</keyword>
<dbReference type="Pfam" id="PF00069">
    <property type="entry name" value="Pkinase"/>
    <property type="match status" value="1"/>
</dbReference>
<dbReference type="InParanoid" id="A0A1X2HFN4"/>
<dbReference type="PANTHER" id="PTHR24346">
    <property type="entry name" value="MAP/MICROTUBULE AFFINITY-REGULATING KINASE"/>
    <property type="match status" value="1"/>
</dbReference>
<proteinExistence type="predicted"/>
<dbReference type="SMART" id="SM00220">
    <property type="entry name" value="S_TKc"/>
    <property type="match status" value="1"/>
</dbReference>
<dbReference type="Gene3D" id="1.10.510.10">
    <property type="entry name" value="Transferase(Phosphotransferase) domain 1"/>
    <property type="match status" value="1"/>
</dbReference>
<evidence type="ECO:0000256" key="2">
    <source>
        <dbReference type="ARBA" id="ARBA00022840"/>
    </source>
</evidence>
<dbReference type="GO" id="GO:0004674">
    <property type="term" value="F:protein serine/threonine kinase activity"/>
    <property type="evidence" value="ECO:0007669"/>
    <property type="project" value="TreeGrafter"/>
</dbReference>
<keyword evidence="4" id="KW-0808">Transferase</keyword>
<dbReference type="Proteomes" id="UP000242180">
    <property type="component" value="Unassembled WGS sequence"/>
</dbReference>
<protein>
    <submittedName>
        <fullName evidence="4">Kinase-like domain-containing protein</fullName>
    </submittedName>
</protein>
<dbReference type="SUPFAM" id="SSF56112">
    <property type="entry name" value="Protein kinase-like (PK-like)"/>
    <property type="match status" value="1"/>
</dbReference>
<gene>
    <name evidence="4" type="ORF">BCR43DRAFT_408945</name>
</gene>
<dbReference type="GO" id="GO:0005524">
    <property type="term" value="F:ATP binding"/>
    <property type="evidence" value="ECO:0007669"/>
    <property type="project" value="UniProtKB-KW"/>
</dbReference>
<dbReference type="InterPro" id="IPR008271">
    <property type="entry name" value="Ser/Thr_kinase_AS"/>
</dbReference>
<evidence type="ECO:0000313" key="4">
    <source>
        <dbReference type="EMBL" id="ORY97764.1"/>
    </source>
</evidence>
<feature type="domain" description="Protein kinase" evidence="3">
    <location>
        <begin position="1"/>
        <end position="242"/>
    </location>
</feature>
<comment type="caution">
    <text evidence="4">The sequence shown here is derived from an EMBL/GenBank/DDBJ whole genome shotgun (WGS) entry which is preliminary data.</text>
</comment>
<dbReference type="InterPro" id="IPR011009">
    <property type="entry name" value="Kinase-like_dom_sf"/>
</dbReference>
<feature type="non-terminal residue" evidence="4">
    <location>
        <position position="261"/>
    </location>
</feature>
<organism evidence="4 5">
    <name type="scientific">Syncephalastrum racemosum</name>
    <name type="common">Filamentous fungus</name>
    <dbReference type="NCBI Taxonomy" id="13706"/>
    <lineage>
        <taxon>Eukaryota</taxon>
        <taxon>Fungi</taxon>
        <taxon>Fungi incertae sedis</taxon>
        <taxon>Mucoromycota</taxon>
        <taxon>Mucoromycotina</taxon>
        <taxon>Mucoromycetes</taxon>
        <taxon>Mucorales</taxon>
        <taxon>Syncephalastraceae</taxon>
        <taxon>Syncephalastrum</taxon>
    </lineage>
</organism>
<dbReference type="PROSITE" id="PS50011">
    <property type="entry name" value="PROTEIN_KINASE_DOM"/>
    <property type="match status" value="1"/>
</dbReference>
<keyword evidence="1" id="KW-0547">Nucleotide-binding</keyword>
<dbReference type="PANTHER" id="PTHR24346:SF30">
    <property type="entry name" value="MATERNAL EMBRYONIC LEUCINE ZIPPER KINASE"/>
    <property type="match status" value="1"/>
</dbReference>
<dbReference type="GO" id="GO:0035556">
    <property type="term" value="P:intracellular signal transduction"/>
    <property type="evidence" value="ECO:0007669"/>
    <property type="project" value="TreeGrafter"/>
</dbReference>
<dbReference type="InterPro" id="IPR000719">
    <property type="entry name" value="Prot_kinase_dom"/>
</dbReference>
<accession>A0A1X2HFN4</accession>
<dbReference type="GO" id="GO:0005737">
    <property type="term" value="C:cytoplasm"/>
    <property type="evidence" value="ECO:0007669"/>
    <property type="project" value="TreeGrafter"/>
</dbReference>
<sequence>VVAVKAFRKRDRDETEKDYHKRMTSEFCISKALRHTHIVEMFDLVKDHKNRWCSVMEYCSGGDVFTILQDFDLDDQEMDCLFKQLLLGLQHMHQCGVAHRDIKPENLVMTHTGVLKITDFGVADVVQTAFDDKSRASHGKCGSEPYWPPELFENIKKGYDGRALDVWSAAVTWHCLLYRRIPFFQACKKDPKFVEFLDERPRRAWVPLSKCTPDEQDCLYGMFTLDPAERWSIDQCLASNWLSSVQVCSSGLATDGRHHRH</sequence>